<protein>
    <submittedName>
        <fullName evidence="1">Uncharacterized protein</fullName>
    </submittedName>
</protein>
<dbReference type="Proteomes" id="UP001234989">
    <property type="component" value="Chromosome 4"/>
</dbReference>
<reference evidence="1" key="1">
    <citation type="submission" date="2023-08" db="EMBL/GenBank/DDBJ databases">
        <title>A de novo genome assembly of Solanum verrucosum Schlechtendal, a Mexican diploid species geographically isolated from the other diploid A-genome species in potato relatives.</title>
        <authorList>
            <person name="Hosaka K."/>
        </authorList>
    </citation>
    <scope>NUCLEOTIDE SEQUENCE</scope>
    <source>
        <tissue evidence="1">Young leaves</tissue>
    </source>
</reference>
<evidence type="ECO:0000313" key="1">
    <source>
        <dbReference type="EMBL" id="WMV23761.1"/>
    </source>
</evidence>
<feature type="non-terminal residue" evidence="1">
    <location>
        <position position="1"/>
    </location>
</feature>
<keyword evidence="2" id="KW-1185">Reference proteome</keyword>
<name>A0AAF0QI78_SOLVR</name>
<evidence type="ECO:0000313" key="2">
    <source>
        <dbReference type="Proteomes" id="UP001234989"/>
    </source>
</evidence>
<dbReference type="EMBL" id="CP133615">
    <property type="protein sequence ID" value="WMV23761.1"/>
    <property type="molecule type" value="Genomic_DNA"/>
</dbReference>
<dbReference type="InterPro" id="IPR023214">
    <property type="entry name" value="HAD_sf"/>
</dbReference>
<accession>A0AAF0QI78</accession>
<proteinExistence type="predicted"/>
<sequence>HCPSSSKIYVIGEEGILEELEQAGFTALGGPADGKKNIELKSDCLFEHDKNVGAVIVGLDLHISMLELQLDVRAKNKTRQRGGATA</sequence>
<gene>
    <name evidence="1" type="ORF">MTR67_017146</name>
</gene>
<dbReference type="Gene3D" id="3.40.50.1000">
    <property type="entry name" value="HAD superfamily/HAD-like"/>
    <property type="match status" value="1"/>
</dbReference>
<dbReference type="AlphaFoldDB" id="A0AAF0QI78"/>
<organism evidence="1 2">
    <name type="scientific">Solanum verrucosum</name>
    <dbReference type="NCBI Taxonomy" id="315347"/>
    <lineage>
        <taxon>Eukaryota</taxon>
        <taxon>Viridiplantae</taxon>
        <taxon>Streptophyta</taxon>
        <taxon>Embryophyta</taxon>
        <taxon>Tracheophyta</taxon>
        <taxon>Spermatophyta</taxon>
        <taxon>Magnoliopsida</taxon>
        <taxon>eudicotyledons</taxon>
        <taxon>Gunneridae</taxon>
        <taxon>Pentapetalae</taxon>
        <taxon>asterids</taxon>
        <taxon>lamiids</taxon>
        <taxon>Solanales</taxon>
        <taxon>Solanaceae</taxon>
        <taxon>Solanoideae</taxon>
        <taxon>Solaneae</taxon>
        <taxon>Solanum</taxon>
    </lineage>
</organism>